<dbReference type="KEGG" id="abac:LuPra_01961"/>
<name>A0A143PJM0_LUTPR</name>
<dbReference type="Pfam" id="PF13407">
    <property type="entry name" value="Peripla_BP_4"/>
    <property type="match status" value="1"/>
</dbReference>
<evidence type="ECO:0000259" key="4">
    <source>
        <dbReference type="Pfam" id="PF13407"/>
    </source>
</evidence>
<dbReference type="AlphaFoldDB" id="A0A143PJM0"/>
<evidence type="ECO:0000256" key="1">
    <source>
        <dbReference type="ARBA" id="ARBA00004196"/>
    </source>
</evidence>
<dbReference type="Proteomes" id="UP000076079">
    <property type="component" value="Chromosome"/>
</dbReference>
<gene>
    <name evidence="5" type="primary">rbsB_2</name>
    <name evidence="5" type="ORF">LuPra_01961</name>
</gene>
<sequence length="360" mass="38110">MASVWHMPSIRGDGYTRGMPPSTGVGRGACLAARRWGVTLMLALLAMAGCGGRDARNASAITIGFVPKGSTHEHWKRVRIGAEKAAAEFSAAGTPVSVIWKAPMREDDREQQLQVVEGFTSQGVSGIVLAPLDSSALRRPVEEAARVGIPTVIFDSALAPPNRIVSYVSTDNGKGGHLAGRRMGELLKGTGTVLMLRYQEGSAATEEREQGFLDQLHSAYPGITVISSDQYAGPTRDTAKRASENLLNRFASKIDGIFTSNESATGGMLLALQDIGRAGHVAFVGFDFSSSFLEPLARGEINGFIAQHPVNMGYLSVKTMVEHLQGKAVPAVVDTGVILVTADNVAEASVQAVINPPDAR</sequence>
<dbReference type="PANTHER" id="PTHR46847">
    <property type="entry name" value="D-ALLOSE-BINDING PERIPLASMIC PROTEIN-RELATED"/>
    <property type="match status" value="1"/>
</dbReference>
<reference evidence="5 6" key="1">
    <citation type="journal article" date="2016" name="Genome Announc.">
        <title>First Complete Genome Sequence of a Subdivision 6 Acidobacterium Strain.</title>
        <authorList>
            <person name="Huang S."/>
            <person name="Vieira S."/>
            <person name="Bunk B."/>
            <person name="Riedel T."/>
            <person name="Sproer C."/>
            <person name="Overmann J."/>
        </authorList>
    </citation>
    <scope>NUCLEOTIDE SEQUENCE [LARGE SCALE GENOMIC DNA]</scope>
    <source>
        <strain evidence="6">DSM 100886 HEG_-6_39</strain>
    </source>
</reference>
<dbReference type="STRING" id="1855912.LuPra_01961"/>
<accession>A0A143PJM0</accession>
<dbReference type="InterPro" id="IPR028082">
    <property type="entry name" value="Peripla_BP_I"/>
</dbReference>
<dbReference type="PANTHER" id="PTHR46847:SF1">
    <property type="entry name" value="D-ALLOSE-BINDING PERIPLASMIC PROTEIN-RELATED"/>
    <property type="match status" value="1"/>
</dbReference>
<evidence type="ECO:0000256" key="3">
    <source>
        <dbReference type="ARBA" id="ARBA00022729"/>
    </source>
</evidence>
<evidence type="ECO:0000313" key="5">
    <source>
        <dbReference type="EMBL" id="AMY08757.1"/>
    </source>
</evidence>
<comment type="subcellular location">
    <subcellularLocation>
        <location evidence="1">Cell envelope</location>
    </subcellularLocation>
</comment>
<evidence type="ECO:0000256" key="2">
    <source>
        <dbReference type="ARBA" id="ARBA00007639"/>
    </source>
</evidence>
<dbReference type="SUPFAM" id="SSF53822">
    <property type="entry name" value="Periplasmic binding protein-like I"/>
    <property type="match status" value="1"/>
</dbReference>
<dbReference type="GO" id="GO:0030313">
    <property type="term" value="C:cell envelope"/>
    <property type="evidence" value="ECO:0007669"/>
    <property type="project" value="UniProtKB-SubCell"/>
</dbReference>
<protein>
    <submittedName>
        <fullName evidence="5">D-ribose-binding periplasmic protein</fullName>
    </submittedName>
</protein>
<feature type="domain" description="Periplasmic binding protein" evidence="4">
    <location>
        <begin position="63"/>
        <end position="327"/>
    </location>
</feature>
<reference evidence="6" key="2">
    <citation type="submission" date="2016-04" db="EMBL/GenBank/DDBJ databases">
        <title>First Complete Genome Sequence of a Subdivision 6 Acidobacterium.</title>
        <authorList>
            <person name="Huang S."/>
            <person name="Vieira S."/>
            <person name="Bunk B."/>
            <person name="Riedel T."/>
            <person name="Sproeer C."/>
            <person name="Overmann J."/>
        </authorList>
    </citation>
    <scope>NUCLEOTIDE SEQUENCE [LARGE SCALE GENOMIC DNA]</scope>
    <source>
        <strain evidence="6">DSM 100886 HEG_-6_39</strain>
    </source>
</reference>
<dbReference type="EMBL" id="CP015136">
    <property type="protein sequence ID" value="AMY08757.1"/>
    <property type="molecule type" value="Genomic_DNA"/>
</dbReference>
<dbReference type="GO" id="GO:0030246">
    <property type="term" value="F:carbohydrate binding"/>
    <property type="evidence" value="ECO:0007669"/>
    <property type="project" value="UniProtKB-ARBA"/>
</dbReference>
<organism evidence="5 6">
    <name type="scientific">Luteitalea pratensis</name>
    <dbReference type="NCBI Taxonomy" id="1855912"/>
    <lineage>
        <taxon>Bacteria</taxon>
        <taxon>Pseudomonadati</taxon>
        <taxon>Acidobacteriota</taxon>
        <taxon>Vicinamibacteria</taxon>
        <taxon>Vicinamibacterales</taxon>
        <taxon>Vicinamibacteraceae</taxon>
        <taxon>Luteitalea</taxon>
    </lineage>
</organism>
<evidence type="ECO:0000313" key="6">
    <source>
        <dbReference type="Proteomes" id="UP000076079"/>
    </source>
</evidence>
<proteinExistence type="inferred from homology"/>
<dbReference type="InterPro" id="IPR025997">
    <property type="entry name" value="SBP_2_dom"/>
</dbReference>
<dbReference type="CDD" id="cd20004">
    <property type="entry name" value="PBP1_ABC_sugar_binding-like"/>
    <property type="match status" value="1"/>
</dbReference>
<comment type="similarity">
    <text evidence="2">Belongs to the bacterial solute-binding protein 2 family.</text>
</comment>
<dbReference type="Gene3D" id="3.40.50.2300">
    <property type="match status" value="2"/>
</dbReference>
<keyword evidence="3" id="KW-0732">Signal</keyword>
<keyword evidence="6" id="KW-1185">Reference proteome</keyword>